<feature type="compositionally biased region" description="Acidic residues" evidence="1">
    <location>
        <begin position="18"/>
        <end position="39"/>
    </location>
</feature>
<sequence length="119" mass="13556">MADASTSSLKSRKRLFDDDFDDDSSDSDIFMDDSDEDPDFIPPSSPVDEDINHYLPPSPSIFQFPASISLDDKLDEVSRTLELLKAKLFLKKWRENFHARMLCCKLLAGVEGHCKQEKV</sequence>
<dbReference type="InParanoid" id="A0A482XR32"/>
<reference evidence="2 3" key="1">
    <citation type="journal article" date="2017" name="Gigascience">
        <title>Genome sequence of the small brown planthopper, Laodelphax striatellus.</title>
        <authorList>
            <person name="Zhu J."/>
            <person name="Jiang F."/>
            <person name="Wang X."/>
            <person name="Yang P."/>
            <person name="Bao Y."/>
            <person name="Zhao W."/>
            <person name="Wang W."/>
            <person name="Lu H."/>
            <person name="Wang Q."/>
            <person name="Cui N."/>
            <person name="Li J."/>
            <person name="Chen X."/>
            <person name="Luo L."/>
            <person name="Yu J."/>
            <person name="Kang L."/>
            <person name="Cui F."/>
        </authorList>
    </citation>
    <scope>NUCLEOTIDE SEQUENCE [LARGE SCALE GENOMIC DNA]</scope>
    <source>
        <strain evidence="2">Lst14</strain>
    </source>
</reference>
<comment type="caution">
    <text evidence="2">The sequence shown here is derived from an EMBL/GenBank/DDBJ whole genome shotgun (WGS) entry which is preliminary data.</text>
</comment>
<keyword evidence="3" id="KW-1185">Reference proteome</keyword>
<dbReference type="Proteomes" id="UP000291343">
    <property type="component" value="Unassembled WGS sequence"/>
</dbReference>
<name>A0A482XR32_LAOST</name>
<feature type="region of interest" description="Disordered" evidence="1">
    <location>
        <begin position="16"/>
        <end position="49"/>
    </location>
</feature>
<protein>
    <submittedName>
        <fullName evidence="2">Uncharacterized protein</fullName>
    </submittedName>
</protein>
<evidence type="ECO:0000256" key="1">
    <source>
        <dbReference type="SAM" id="MobiDB-lite"/>
    </source>
</evidence>
<dbReference type="EMBL" id="QKKF02002849">
    <property type="protein sequence ID" value="RZF48134.1"/>
    <property type="molecule type" value="Genomic_DNA"/>
</dbReference>
<proteinExistence type="predicted"/>
<accession>A0A482XR32</accession>
<evidence type="ECO:0000313" key="2">
    <source>
        <dbReference type="EMBL" id="RZF48134.1"/>
    </source>
</evidence>
<organism evidence="2 3">
    <name type="scientific">Laodelphax striatellus</name>
    <name type="common">Small brown planthopper</name>
    <name type="synonym">Delphax striatella</name>
    <dbReference type="NCBI Taxonomy" id="195883"/>
    <lineage>
        <taxon>Eukaryota</taxon>
        <taxon>Metazoa</taxon>
        <taxon>Ecdysozoa</taxon>
        <taxon>Arthropoda</taxon>
        <taxon>Hexapoda</taxon>
        <taxon>Insecta</taxon>
        <taxon>Pterygota</taxon>
        <taxon>Neoptera</taxon>
        <taxon>Paraneoptera</taxon>
        <taxon>Hemiptera</taxon>
        <taxon>Auchenorrhyncha</taxon>
        <taxon>Fulgoroidea</taxon>
        <taxon>Delphacidae</taxon>
        <taxon>Criomorphinae</taxon>
        <taxon>Laodelphax</taxon>
    </lineage>
</organism>
<evidence type="ECO:0000313" key="3">
    <source>
        <dbReference type="Proteomes" id="UP000291343"/>
    </source>
</evidence>
<dbReference type="AlphaFoldDB" id="A0A482XR32"/>
<gene>
    <name evidence="2" type="ORF">LSTR_LSTR002200</name>
</gene>